<gene>
    <name evidence="3" type="ORF">Dfulv_42865</name>
</gene>
<keyword evidence="4" id="KW-1185">Reference proteome</keyword>
<organism evidence="3 4">
    <name type="scientific">Dactylosporangium fulvum</name>
    <dbReference type="NCBI Taxonomy" id="53359"/>
    <lineage>
        <taxon>Bacteria</taxon>
        <taxon>Bacillati</taxon>
        <taxon>Actinomycetota</taxon>
        <taxon>Actinomycetes</taxon>
        <taxon>Micromonosporales</taxon>
        <taxon>Micromonosporaceae</taxon>
        <taxon>Dactylosporangium</taxon>
    </lineage>
</organism>
<name>A0ABY5VVH4_9ACTN</name>
<evidence type="ECO:0000256" key="1">
    <source>
        <dbReference type="SAM" id="Phobius"/>
    </source>
</evidence>
<dbReference type="RefSeq" id="WP_259859542.1">
    <property type="nucleotide sequence ID" value="NZ_BAAAST010000052.1"/>
</dbReference>
<keyword evidence="1" id="KW-0472">Membrane</keyword>
<feature type="transmembrane region" description="Helical" evidence="1">
    <location>
        <begin position="51"/>
        <end position="73"/>
    </location>
</feature>
<keyword evidence="1" id="KW-0812">Transmembrane</keyword>
<reference evidence="3" key="2">
    <citation type="submission" date="2022-09" db="EMBL/GenBank/DDBJ databases">
        <title>Biosynthetic gene clusters of Dactylosporangioum fulvum.</title>
        <authorList>
            <person name="Caradec T."/>
        </authorList>
    </citation>
    <scope>NUCLEOTIDE SEQUENCE</scope>
    <source>
        <strain evidence="3">NRRL B-16292</strain>
    </source>
</reference>
<evidence type="ECO:0000313" key="3">
    <source>
        <dbReference type="EMBL" id="UWP81772.1"/>
    </source>
</evidence>
<feature type="domain" description="H repeat-associated protein N-terminal" evidence="2">
    <location>
        <begin position="33"/>
        <end position="119"/>
    </location>
</feature>
<evidence type="ECO:0000259" key="2">
    <source>
        <dbReference type="Pfam" id="PF13808"/>
    </source>
</evidence>
<evidence type="ECO:0000313" key="4">
    <source>
        <dbReference type="Proteomes" id="UP001059617"/>
    </source>
</evidence>
<dbReference type="Proteomes" id="UP001059617">
    <property type="component" value="Chromosome"/>
</dbReference>
<accession>A0ABY5VVH4</accession>
<dbReference type="Pfam" id="PF13808">
    <property type="entry name" value="DDE_Tnp_1_assoc"/>
    <property type="match status" value="1"/>
</dbReference>
<keyword evidence="1" id="KW-1133">Transmembrane helix</keyword>
<reference evidence="3" key="1">
    <citation type="submission" date="2021-04" db="EMBL/GenBank/DDBJ databases">
        <authorList>
            <person name="Hartkoorn R.C."/>
            <person name="Beaudoing E."/>
            <person name="Hot D."/>
        </authorList>
    </citation>
    <scope>NUCLEOTIDE SEQUENCE</scope>
    <source>
        <strain evidence="3">NRRL B-16292</strain>
    </source>
</reference>
<protein>
    <submittedName>
        <fullName evidence="3">Transposase family protein</fullName>
    </submittedName>
</protein>
<dbReference type="InterPro" id="IPR032806">
    <property type="entry name" value="YbfD_N"/>
</dbReference>
<dbReference type="EMBL" id="CP073720">
    <property type="protein sequence ID" value="UWP81772.1"/>
    <property type="molecule type" value="Genomic_DNA"/>
</dbReference>
<proteinExistence type="predicted"/>
<sequence length="135" mass="14364">MSACPIQVLSAVTTPTITPARPVTDGEQTGLLHALSAVPDPRSPRGLRYPLAGLLAVAVCAVMAGASSVTAIADWRHDLDDIARARLGFIRKVPATSTMWRLLIRLDADLLATTLAGWLRTRTDRPHPAHGGIGR</sequence>